<proteinExistence type="predicted"/>
<dbReference type="Gene3D" id="3.10.20.740">
    <property type="match status" value="1"/>
</dbReference>
<keyword evidence="1" id="KW-0004">4Fe-4S</keyword>
<dbReference type="CDD" id="cd00207">
    <property type="entry name" value="fer2"/>
    <property type="match status" value="1"/>
</dbReference>
<dbReference type="InterPro" id="IPR050157">
    <property type="entry name" value="PSI_iron-sulfur_center"/>
</dbReference>
<accession>A0A445N1D8</accession>
<evidence type="ECO:0000256" key="2">
    <source>
        <dbReference type="ARBA" id="ARBA00022723"/>
    </source>
</evidence>
<dbReference type="Gene3D" id="3.30.70.20">
    <property type="match status" value="1"/>
</dbReference>
<keyword evidence="2" id="KW-0479">Metal-binding</keyword>
<dbReference type="Pfam" id="PF12838">
    <property type="entry name" value="Fer4_7"/>
    <property type="match status" value="1"/>
</dbReference>
<dbReference type="EMBL" id="OJIN01000208">
    <property type="protein sequence ID" value="SPD75514.1"/>
    <property type="molecule type" value="Genomic_DNA"/>
</dbReference>
<dbReference type="InterPro" id="IPR017896">
    <property type="entry name" value="4Fe4S_Fe-S-bd"/>
</dbReference>
<keyword evidence="5" id="KW-0411">Iron-sulfur</keyword>
<evidence type="ECO:0000256" key="5">
    <source>
        <dbReference type="ARBA" id="ARBA00023014"/>
    </source>
</evidence>
<name>A0A445N1D8_9BACT</name>
<protein>
    <submittedName>
        <fullName evidence="8">Molybdopterin oxidoreductase Fe4S4 region</fullName>
    </submittedName>
</protein>
<dbReference type="GO" id="GO:0046872">
    <property type="term" value="F:metal ion binding"/>
    <property type="evidence" value="ECO:0007669"/>
    <property type="project" value="UniProtKB-KW"/>
</dbReference>
<evidence type="ECO:0000256" key="4">
    <source>
        <dbReference type="ARBA" id="ARBA00023004"/>
    </source>
</evidence>
<evidence type="ECO:0000259" key="6">
    <source>
        <dbReference type="PROSITE" id="PS51085"/>
    </source>
</evidence>
<dbReference type="InterPro" id="IPR036010">
    <property type="entry name" value="2Fe-2S_ferredoxin-like_sf"/>
</dbReference>
<dbReference type="PROSITE" id="PS51085">
    <property type="entry name" value="2FE2S_FER_2"/>
    <property type="match status" value="1"/>
</dbReference>
<feature type="domain" description="4Fe-4S ferredoxin-type" evidence="7">
    <location>
        <begin position="206"/>
        <end position="235"/>
    </location>
</feature>
<dbReference type="Pfam" id="PF13510">
    <property type="entry name" value="Fer2_4"/>
    <property type="match status" value="1"/>
</dbReference>
<dbReference type="PROSITE" id="PS51379">
    <property type="entry name" value="4FE4S_FER_2"/>
    <property type="match status" value="2"/>
</dbReference>
<dbReference type="PANTHER" id="PTHR24960:SF84">
    <property type="entry name" value="HYDROGENASE SUBUNIT"/>
    <property type="match status" value="1"/>
</dbReference>
<evidence type="ECO:0000313" key="8">
    <source>
        <dbReference type="EMBL" id="SPD75514.1"/>
    </source>
</evidence>
<evidence type="ECO:0000256" key="1">
    <source>
        <dbReference type="ARBA" id="ARBA00022485"/>
    </source>
</evidence>
<dbReference type="GO" id="GO:0051539">
    <property type="term" value="F:4 iron, 4 sulfur cluster binding"/>
    <property type="evidence" value="ECO:0007669"/>
    <property type="project" value="UniProtKB-KW"/>
</dbReference>
<reference evidence="8" key="1">
    <citation type="submission" date="2018-01" db="EMBL/GenBank/DDBJ databases">
        <authorList>
            <person name="Regsiter A."/>
            <person name="William W."/>
        </authorList>
    </citation>
    <scope>NUCLEOTIDE SEQUENCE</scope>
    <source>
        <strain evidence="8">TRIP AH-1</strain>
    </source>
</reference>
<keyword evidence="4" id="KW-0408">Iron</keyword>
<dbReference type="AlphaFoldDB" id="A0A445N1D8"/>
<evidence type="ECO:0000256" key="3">
    <source>
        <dbReference type="ARBA" id="ARBA00022737"/>
    </source>
</evidence>
<organism evidence="8">
    <name type="scientific">uncultured Desulfobacterium sp</name>
    <dbReference type="NCBI Taxonomy" id="201089"/>
    <lineage>
        <taxon>Bacteria</taxon>
        <taxon>Pseudomonadati</taxon>
        <taxon>Thermodesulfobacteriota</taxon>
        <taxon>Desulfobacteria</taxon>
        <taxon>Desulfobacterales</taxon>
        <taxon>Desulfobacteriaceae</taxon>
        <taxon>Desulfobacterium</taxon>
        <taxon>environmental samples</taxon>
    </lineage>
</organism>
<dbReference type="FunFam" id="3.30.70.20:FF:000035">
    <property type="entry name" value="Iron hydrogenase 1"/>
    <property type="match status" value="1"/>
</dbReference>
<dbReference type="SUPFAM" id="SSF54862">
    <property type="entry name" value="4Fe-4S ferredoxins"/>
    <property type="match status" value="1"/>
</dbReference>
<gene>
    <name evidence="8" type="ORF">PITCH_A640057</name>
</gene>
<sequence length="245" mass="27238">MPDNNILINGRQILFDAGETILEAASRYDISIPTLCHLKENAPNGKCRICVVEIEGEKELKTACNTPCGADMVIKTESRMVVADRKKTLVALVASGNHNCAAATAWNSHRTNFQIAVQNYDHTGNLCPSWGDCRLQDLLYYYYVRQKEPFDMKQYLQKEIVNPLIERDFSKCILCGRCVSVCNEVQINSVIVFCVQDGMAKNVTRNNTYLAYSNCVFCGACIQACPVGALSEKESSVQVAAMRSN</sequence>
<dbReference type="InterPro" id="IPR017900">
    <property type="entry name" value="4Fe4S_Fe_S_CS"/>
</dbReference>
<evidence type="ECO:0000259" key="7">
    <source>
        <dbReference type="PROSITE" id="PS51379"/>
    </source>
</evidence>
<keyword evidence="3" id="KW-0677">Repeat</keyword>
<feature type="domain" description="2Fe-2S ferredoxin-type" evidence="6">
    <location>
        <begin position="1"/>
        <end position="80"/>
    </location>
</feature>
<feature type="domain" description="4Fe-4S ferredoxin-type" evidence="7">
    <location>
        <begin position="163"/>
        <end position="192"/>
    </location>
</feature>
<dbReference type="SUPFAM" id="SSF54292">
    <property type="entry name" value="2Fe-2S ferredoxin-like"/>
    <property type="match status" value="1"/>
</dbReference>
<dbReference type="PANTHER" id="PTHR24960">
    <property type="entry name" value="PHOTOSYSTEM I IRON-SULFUR CENTER-RELATED"/>
    <property type="match status" value="1"/>
</dbReference>
<dbReference type="InterPro" id="IPR001041">
    <property type="entry name" value="2Fe-2S_ferredoxin-type"/>
</dbReference>
<dbReference type="PROSITE" id="PS00198">
    <property type="entry name" value="4FE4S_FER_1"/>
    <property type="match status" value="1"/>
</dbReference>